<evidence type="ECO:0000313" key="1">
    <source>
        <dbReference type="EMBL" id="CAH2031082.1"/>
    </source>
</evidence>
<keyword evidence="2" id="KW-1185">Reference proteome</keyword>
<dbReference type="InterPro" id="IPR029063">
    <property type="entry name" value="SAM-dependent_MTases_sf"/>
</dbReference>
<protein>
    <submittedName>
        <fullName evidence="1">Methyltransf_11 domain-containing protein</fullName>
    </submittedName>
</protein>
<dbReference type="Proteomes" id="UP001295463">
    <property type="component" value="Chromosome"/>
</dbReference>
<name>A0ABN8HM46_9BACT</name>
<proteinExistence type="predicted"/>
<accession>A0ABN8HM46</accession>
<dbReference type="EMBL" id="OW150024">
    <property type="protein sequence ID" value="CAH2031082.1"/>
    <property type="molecule type" value="Genomic_DNA"/>
</dbReference>
<dbReference type="Gene3D" id="3.40.50.150">
    <property type="entry name" value="Vaccinia Virus protein VP39"/>
    <property type="match status" value="1"/>
</dbReference>
<organism evidence="1 2">
    <name type="scientific">Trichlorobacter ammonificans</name>
    <dbReference type="NCBI Taxonomy" id="2916410"/>
    <lineage>
        <taxon>Bacteria</taxon>
        <taxon>Pseudomonadati</taxon>
        <taxon>Thermodesulfobacteriota</taxon>
        <taxon>Desulfuromonadia</taxon>
        <taxon>Geobacterales</taxon>
        <taxon>Geobacteraceae</taxon>
        <taxon>Trichlorobacter</taxon>
    </lineage>
</organism>
<dbReference type="SUPFAM" id="SSF53335">
    <property type="entry name" value="S-adenosyl-L-methionine-dependent methyltransferases"/>
    <property type="match status" value="1"/>
</dbReference>
<dbReference type="RefSeq" id="WP_305731925.1">
    <property type="nucleotide sequence ID" value="NZ_OW150024.1"/>
</dbReference>
<sequence length="214" mass="24521">MKLHLGCGQRYLEGYVNIDFPLSSHTVQTESVADLHTDITTLRYLPGSVAEVRLHHLFEHFPRPVACGLLACWHSWLHPGGLLRIEVPDFSRTARIVLNPFSSFRQRAVAERHLFGSHEAPWAVHCEGYTPAMLKQLVGCFGFTPLRLERNAWCGTCNIELYAVREEGIPDRESAAGRADRWLRQFLLDENVEQRLHATWMEQFAEQLDKGWAT</sequence>
<evidence type="ECO:0000313" key="2">
    <source>
        <dbReference type="Proteomes" id="UP001295463"/>
    </source>
</evidence>
<reference evidence="1 2" key="1">
    <citation type="submission" date="2022-03" db="EMBL/GenBank/DDBJ databases">
        <authorList>
            <person name="Koch H."/>
        </authorList>
    </citation>
    <scope>NUCLEOTIDE SEQUENCE [LARGE SCALE GENOMIC DNA]</scope>
    <source>
        <strain evidence="1 2">G1</strain>
    </source>
</reference>
<gene>
    <name evidence="1" type="ORF">GEAMG1_1252</name>
</gene>